<dbReference type="AlphaFoldDB" id="A0AAE0BDY5"/>
<feature type="compositionally biased region" description="Polar residues" evidence="1">
    <location>
        <begin position="64"/>
        <end position="81"/>
    </location>
</feature>
<sequence>MGPSKSQKVICRICKKEVRKDHLETHQKQKHDSTLRKEAPPISSVFKRPEANTPHTAEEPLPTSLEQSSPNNREIGQQASSPLKRPRVSEDHATDSATVSEKASPTTLVTALQILSIITLLTNMSVAQTEMQTYLSNLPNLVAKAVCAQLEPASKTDASLLSVKQSVRRCYTIDEIIEKFHMKTFSADETFVCQVCFKHSANSPKQVIGAIGTVQGELKAILLDDPPVTEGHDGEGVATDIFQVLQKVYGFSVFQLRAQMTGLAFDGQYFGLDVPAILCEKTVNTLPWEVTERDAAFADQFDKVFTEQLEFKDKASAKVELRPEDFPLLCEHGKEISSKGTFMGVALKTAPAFGKDFKKAFNSVCTNRLAKWRDLVFEHFSQCFLQSEEVLVMESMVHWNAPAIHRTDNFIPAALDE</sequence>
<evidence type="ECO:0000313" key="3">
    <source>
        <dbReference type="Proteomes" id="UP001190700"/>
    </source>
</evidence>
<name>A0AAE0BDY5_9CHLO</name>
<comment type="caution">
    <text evidence="2">The sequence shown here is derived from an EMBL/GenBank/DDBJ whole genome shotgun (WGS) entry which is preliminary data.</text>
</comment>
<reference evidence="2 3" key="1">
    <citation type="journal article" date="2015" name="Genome Biol. Evol.">
        <title>Comparative Genomics of a Bacterivorous Green Alga Reveals Evolutionary Causalities and Consequences of Phago-Mixotrophic Mode of Nutrition.</title>
        <authorList>
            <person name="Burns J.A."/>
            <person name="Paasch A."/>
            <person name="Narechania A."/>
            <person name="Kim E."/>
        </authorList>
    </citation>
    <scope>NUCLEOTIDE SEQUENCE [LARGE SCALE GENOMIC DNA]</scope>
    <source>
        <strain evidence="2 3">PLY_AMNH</strain>
    </source>
</reference>
<feature type="compositionally biased region" description="Basic and acidic residues" evidence="1">
    <location>
        <begin position="17"/>
        <end position="39"/>
    </location>
</feature>
<proteinExistence type="predicted"/>
<accession>A0AAE0BDY5</accession>
<organism evidence="2 3">
    <name type="scientific">Cymbomonas tetramitiformis</name>
    <dbReference type="NCBI Taxonomy" id="36881"/>
    <lineage>
        <taxon>Eukaryota</taxon>
        <taxon>Viridiplantae</taxon>
        <taxon>Chlorophyta</taxon>
        <taxon>Pyramimonadophyceae</taxon>
        <taxon>Pyramimonadales</taxon>
        <taxon>Pyramimonadaceae</taxon>
        <taxon>Cymbomonas</taxon>
    </lineage>
</organism>
<dbReference type="Proteomes" id="UP001190700">
    <property type="component" value="Unassembled WGS sequence"/>
</dbReference>
<keyword evidence="3" id="KW-1185">Reference proteome</keyword>
<protein>
    <submittedName>
        <fullName evidence="2">Uncharacterized protein</fullName>
    </submittedName>
</protein>
<evidence type="ECO:0000313" key="2">
    <source>
        <dbReference type="EMBL" id="KAK3234095.1"/>
    </source>
</evidence>
<feature type="region of interest" description="Disordered" evidence="1">
    <location>
        <begin position="17"/>
        <end position="102"/>
    </location>
</feature>
<gene>
    <name evidence="2" type="ORF">CYMTET_55632</name>
</gene>
<evidence type="ECO:0000256" key="1">
    <source>
        <dbReference type="SAM" id="MobiDB-lite"/>
    </source>
</evidence>
<dbReference type="EMBL" id="LGRX02035557">
    <property type="protein sequence ID" value="KAK3234095.1"/>
    <property type="molecule type" value="Genomic_DNA"/>
</dbReference>